<dbReference type="OrthoDB" id="2575320at2"/>
<reference evidence="2" key="1">
    <citation type="submission" date="2017-01" db="EMBL/GenBank/DDBJ databases">
        <authorList>
            <person name="Varghese N."/>
            <person name="Submissions S."/>
        </authorList>
    </citation>
    <scope>NUCLEOTIDE SEQUENCE [LARGE SCALE GENOMIC DNA]</scope>
    <source>
        <strain evidence="2">DSM 46698</strain>
    </source>
</reference>
<gene>
    <name evidence="1" type="ORF">SAMN05421761_1167</name>
</gene>
<dbReference type="STRING" id="529505.SAMN05421761_1167"/>
<dbReference type="EMBL" id="FTOP01000016">
    <property type="protein sequence ID" value="SIT09390.1"/>
    <property type="molecule type" value="Genomic_DNA"/>
</dbReference>
<proteinExistence type="predicted"/>
<keyword evidence="2" id="KW-1185">Reference proteome</keyword>
<evidence type="ECO:0000313" key="2">
    <source>
        <dbReference type="Proteomes" id="UP000186026"/>
    </source>
</evidence>
<accession>A0A1N7PFT7</accession>
<name>A0A1N7PFT7_9BACT</name>
<organism evidence="1 2">
    <name type="scientific">Belliella pelovolcani</name>
    <dbReference type="NCBI Taxonomy" id="529505"/>
    <lineage>
        <taxon>Bacteria</taxon>
        <taxon>Pseudomonadati</taxon>
        <taxon>Bacteroidota</taxon>
        <taxon>Cytophagia</taxon>
        <taxon>Cytophagales</taxon>
        <taxon>Cyclobacteriaceae</taxon>
        <taxon>Belliella</taxon>
    </lineage>
</organism>
<sequence length="181" mass="21428">MDSEINLDIINDKVLFEKIHFQKDLFVMLFTEIANEFPQSRLLKTYAASKGTKVSQGWNLEKRPYQVLDLIRDFDDKNGLNIRLLNWWGQGFYIIVQIGRRNSNLGEKIKRLIQQDFFLSQHNQPFDYFKIFQSTLLLDTENYKVNTVANDIVIVYKKITFPTRISLKKDILDVLNYLIDI</sequence>
<protein>
    <submittedName>
        <fullName evidence="1">Uncharacterized protein</fullName>
    </submittedName>
</protein>
<dbReference type="Proteomes" id="UP000186026">
    <property type="component" value="Unassembled WGS sequence"/>
</dbReference>
<evidence type="ECO:0000313" key="1">
    <source>
        <dbReference type="EMBL" id="SIT09390.1"/>
    </source>
</evidence>
<dbReference type="RefSeq" id="WP_076502610.1">
    <property type="nucleotide sequence ID" value="NZ_FTOP01000016.1"/>
</dbReference>
<dbReference type="AlphaFoldDB" id="A0A1N7PFT7"/>